<dbReference type="EMBL" id="KQ980796">
    <property type="protein sequence ID" value="KYN12995.1"/>
    <property type="molecule type" value="Genomic_DNA"/>
</dbReference>
<sequence>MKIYTENTNSDADFFIIPVIDLLLPKGFFSSNEFLEKQKYFKELENPCSKARTIHIIYHLFSFKQYMYEIMSQSHYNETFNIIKDCLLLYSEELYSEEPTIQKLYTQSIESNVDHKITASTLKDNSKLEVIPETEHENKNKTTIVTVLIRRI</sequence>
<name>A0A151IXM1_9HYME</name>
<organism evidence="1 2">
    <name type="scientific">Trachymyrmex cornetzi</name>
    <dbReference type="NCBI Taxonomy" id="471704"/>
    <lineage>
        <taxon>Eukaryota</taxon>
        <taxon>Metazoa</taxon>
        <taxon>Ecdysozoa</taxon>
        <taxon>Arthropoda</taxon>
        <taxon>Hexapoda</taxon>
        <taxon>Insecta</taxon>
        <taxon>Pterygota</taxon>
        <taxon>Neoptera</taxon>
        <taxon>Endopterygota</taxon>
        <taxon>Hymenoptera</taxon>
        <taxon>Apocrita</taxon>
        <taxon>Aculeata</taxon>
        <taxon>Formicoidea</taxon>
        <taxon>Formicidae</taxon>
        <taxon>Myrmicinae</taxon>
        <taxon>Trachymyrmex</taxon>
    </lineage>
</organism>
<protein>
    <submittedName>
        <fullName evidence="1">Uncharacterized protein</fullName>
    </submittedName>
</protein>
<dbReference type="Proteomes" id="UP000078492">
    <property type="component" value="Unassembled WGS sequence"/>
</dbReference>
<accession>A0A151IXM1</accession>
<proteinExistence type="predicted"/>
<dbReference type="AlphaFoldDB" id="A0A151IXM1"/>
<reference evidence="1 2" key="1">
    <citation type="submission" date="2015-09" db="EMBL/GenBank/DDBJ databases">
        <title>Trachymyrmex cornetzi WGS genome.</title>
        <authorList>
            <person name="Nygaard S."/>
            <person name="Hu H."/>
            <person name="Boomsma J."/>
            <person name="Zhang G."/>
        </authorList>
    </citation>
    <scope>NUCLEOTIDE SEQUENCE [LARGE SCALE GENOMIC DNA]</scope>
    <source>
        <strain evidence="1">Tcor2-1</strain>
        <tissue evidence="1">Whole body</tissue>
    </source>
</reference>
<evidence type="ECO:0000313" key="1">
    <source>
        <dbReference type="EMBL" id="KYN12995.1"/>
    </source>
</evidence>
<gene>
    <name evidence="1" type="ORF">ALC57_14841</name>
</gene>
<evidence type="ECO:0000313" key="2">
    <source>
        <dbReference type="Proteomes" id="UP000078492"/>
    </source>
</evidence>
<keyword evidence="2" id="KW-1185">Reference proteome</keyword>